<dbReference type="Proteomes" id="UP000286402">
    <property type="component" value="Unassembled WGS sequence"/>
</dbReference>
<dbReference type="EMBL" id="MCAQ01000030">
    <property type="protein sequence ID" value="RKF30148.1"/>
    <property type="molecule type" value="Genomic_DNA"/>
</dbReference>
<feature type="chain" id="PRO_5019114067" description="Peptidase S74 domain-containing protein" evidence="1">
    <location>
        <begin position="23"/>
        <end position="248"/>
    </location>
</feature>
<evidence type="ECO:0000313" key="2">
    <source>
        <dbReference type="EMBL" id="RKF30148.1"/>
    </source>
</evidence>
<sequence length="248" mass="27187">MNIKFILLTFSVLTFCSAQVYSQSNTFPSSGDAGIGVLNPSSYFHGGNNRVMEIFNNNTTLHSQSHIVLSSGALMRESSIGTISWVSRNSSGFKGVAYIGGLQATDATTNAMGNLVFATSNGSYFNKITMDPNGNLGIGIETPGEKLSVNGNIRAREIKVETSNWPDYVFKPSYNLIPLHETEQFILTNGHLPDVPKAEDVESNGLSLGEMNKILLKKIEELTLHVIELDKSNRKQQDLIETLQKKVK</sequence>
<evidence type="ECO:0000256" key="1">
    <source>
        <dbReference type="SAM" id="SignalP"/>
    </source>
</evidence>
<keyword evidence="3" id="KW-1185">Reference proteome</keyword>
<accession>A0A420FAZ6</accession>
<organism evidence="2 3">
    <name type="scientific">Sphingobacterium siyangense</name>
    <dbReference type="NCBI Taxonomy" id="459529"/>
    <lineage>
        <taxon>Bacteria</taxon>
        <taxon>Pseudomonadati</taxon>
        <taxon>Bacteroidota</taxon>
        <taxon>Sphingobacteriia</taxon>
        <taxon>Sphingobacteriales</taxon>
        <taxon>Sphingobacteriaceae</taxon>
        <taxon>Sphingobacterium</taxon>
    </lineage>
</organism>
<dbReference type="AlphaFoldDB" id="A0A420FAZ6"/>
<gene>
    <name evidence="2" type="ORF">BCY89_20325</name>
</gene>
<comment type="caution">
    <text evidence="2">The sequence shown here is derived from an EMBL/GenBank/DDBJ whole genome shotgun (WGS) entry which is preliminary data.</text>
</comment>
<feature type="signal peptide" evidence="1">
    <location>
        <begin position="1"/>
        <end position="22"/>
    </location>
</feature>
<protein>
    <recommendedName>
        <fullName evidence="4">Peptidase S74 domain-containing protein</fullName>
    </recommendedName>
</protein>
<name>A0A420FAZ6_9SPHI</name>
<evidence type="ECO:0008006" key="4">
    <source>
        <dbReference type="Google" id="ProtNLM"/>
    </source>
</evidence>
<reference evidence="2 3" key="1">
    <citation type="submission" date="2016-07" db="EMBL/GenBank/DDBJ databases">
        <title>Genome analysis of Sphingobacterium siyangense T12B17.</title>
        <authorList>
            <person name="Xu D."/>
            <person name="Su Y."/>
            <person name="Zheng S."/>
        </authorList>
    </citation>
    <scope>NUCLEOTIDE SEQUENCE [LARGE SCALE GENOMIC DNA]</scope>
    <source>
        <strain evidence="2 3">T12B17</strain>
    </source>
</reference>
<keyword evidence="1" id="KW-0732">Signal</keyword>
<dbReference type="RefSeq" id="WP_120336676.1">
    <property type="nucleotide sequence ID" value="NZ_MCAQ01000030.1"/>
</dbReference>
<proteinExistence type="predicted"/>
<evidence type="ECO:0000313" key="3">
    <source>
        <dbReference type="Proteomes" id="UP000286402"/>
    </source>
</evidence>